<dbReference type="AlphaFoldDB" id="A0AAV3QI63"/>
<reference evidence="1 2" key="1">
    <citation type="submission" date="2024-01" db="EMBL/GenBank/DDBJ databases">
        <title>The complete chloroplast genome sequence of Lithospermum erythrorhizon: insights into the phylogenetic relationship among Boraginaceae species and the maternal lineages of purple gromwells.</title>
        <authorList>
            <person name="Okada T."/>
            <person name="Watanabe K."/>
        </authorList>
    </citation>
    <scope>NUCLEOTIDE SEQUENCE [LARGE SCALE GENOMIC DNA]</scope>
</reference>
<dbReference type="EMBL" id="BAABME010004557">
    <property type="protein sequence ID" value="GAA0162797.1"/>
    <property type="molecule type" value="Genomic_DNA"/>
</dbReference>
<gene>
    <name evidence="1" type="ORF">LIER_18814</name>
</gene>
<keyword evidence="2" id="KW-1185">Reference proteome</keyword>
<name>A0AAV3QI63_LITER</name>
<proteinExistence type="predicted"/>
<evidence type="ECO:0000313" key="1">
    <source>
        <dbReference type="EMBL" id="GAA0162797.1"/>
    </source>
</evidence>
<dbReference type="Proteomes" id="UP001454036">
    <property type="component" value="Unassembled WGS sequence"/>
</dbReference>
<protein>
    <submittedName>
        <fullName evidence="1">Uncharacterized protein</fullName>
    </submittedName>
</protein>
<evidence type="ECO:0000313" key="2">
    <source>
        <dbReference type="Proteomes" id="UP001454036"/>
    </source>
</evidence>
<accession>A0AAV3QI63</accession>
<comment type="caution">
    <text evidence="1">The sequence shown here is derived from an EMBL/GenBank/DDBJ whole genome shotgun (WGS) entry which is preliminary data.</text>
</comment>
<sequence>MLNQGTITVQSKRKTIGLAKDIDPLREANDTYWRQRSRVEWQVKGDRNTSFFHVISAQRGRANLITALQKEDGEWVRDHQGIYRVQLISTGRFSHRTPIRPFFI</sequence>
<organism evidence="1 2">
    <name type="scientific">Lithospermum erythrorhizon</name>
    <name type="common">Purple gromwell</name>
    <name type="synonym">Lithospermum officinale var. erythrorhizon</name>
    <dbReference type="NCBI Taxonomy" id="34254"/>
    <lineage>
        <taxon>Eukaryota</taxon>
        <taxon>Viridiplantae</taxon>
        <taxon>Streptophyta</taxon>
        <taxon>Embryophyta</taxon>
        <taxon>Tracheophyta</taxon>
        <taxon>Spermatophyta</taxon>
        <taxon>Magnoliopsida</taxon>
        <taxon>eudicotyledons</taxon>
        <taxon>Gunneridae</taxon>
        <taxon>Pentapetalae</taxon>
        <taxon>asterids</taxon>
        <taxon>lamiids</taxon>
        <taxon>Boraginales</taxon>
        <taxon>Boraginaceae</taxon>
        <taxon>Boraginoideae</taxon>
        <taxon>Lithospermeae</taxon>
        <taxon>Lithospermum</taxon>
    </lineage>
</organism>